<sequence>MCIARDQDGIVIFLNSDGRIPLHLAAAKGRVEAMKCLLGIKNVKDQANVKNKNGSTALDVVEHYPNRHLKTMEIRELLVKASVRRSICGGPNPNPDLPPYDNYPPPPRHGRCKVRGHLITTATLTATIAYQAILSPPGGFRQDSDDLNQANPPAPFYSRQYLRPHRRAGVAVMDRNYNFALYLVINTLVLLASLSTIMLALSGFPLHNKFLLWLLIFTMYTTISCMAIAYFISGTVRTAAALQLSYCYTVCSVWCNGTFADASRMPLLGKSLETWLNDVEQEEEEVEEEEELIMLLTRNPAACCRKYCMGNHC</sequence>
<reference evidence="1 2" key="1">
    <citation type="journal article" date="2021" name="Hortic Res">
        <title>High-quality reference genome and annotation aids understanding of berry development for evergreen blueberry (Vaccinium darrowii).</title>
        <authorList>
            <person name="Yu J."/>
            <person name="Hulse-Kemp A.M."/>
            <person name="Babiker E."/>
            <person name="Staton M."/>
        </authorList>
    </citation>
    <scope>NUCLEOTIDE SEQUENCE [LARGE SCALE GENOMIC DNA]</scope>
    <source>
        <strain evidence="2">cv. NJ 8807/NJ 8810</strain>
        <tissue evidence="1">Young leaf</tissue>
    </source>
</reference>
<proteinExistence type="predicted"/>
<accession>A0ACB7XJN8</accession>
<organism evidence="1 2">
    <name type="scientific">Vaccinium darrowii</name>
    <dbReference type="NCBI Taxonomy" id="229202"/>
    <lineage>
        <taxon>Eukaryota</taxon>
        <taxon>Viridiplantae</taxon>
        <taxon>Streptophyta</taxon>
        <taxon>Embryophyta</taxon>
        <taxon>Tracheophyta</taxon>
        <taxon>Spermatophyta</taxon>
        <taxon>Magnoliopsida</taxon>
        <taxon>eudicotyledons</taxon>
        <taxon>Gunneridae</taxon>
        <taxon>Pentapetalae</taxon>
        <taxon>asterids</taxon>
        <taxon>Ericales</taxon>
        <taxon>Ericaceae</taxon>
        <taxon>Vaccinioideae</taxon>
        <taxon>Vaccinieae</taxon>
        <taxon>Vaccinium</taxon>
    </lineage>
</organism>
<dbReference type="Proteomes" id="UP000828048">
    <property type="component" value="Chromosome 10"/>
</dbReference>
<name>A0ACB7XJN8_9ERIC</name>
<comment type="caution">
    <text evidence="1">The sequence shown here is derived from an EMBL/GenBank/DDBJ whole genome shotgun (WGS) entry which is preliminary data.</text>
</comment>
<protein>
    <submittedName>
        <fullName evidence="1">Uncharacterized protein</fullName>
    </submittedName>
</protein>
<keyword evidence="2" id="KW-1185">Reference proteome</keyword>
<evidence type="ECO:0000313" key="2">
    <source>
        <dbReference type="Proteomes" id="UP000828048"/>
    </source>
</evidence>
<evidence type="ECO:0000313" key="1">
    <source>
        <dbReference type="EMBL" id="KAH7841034.1"/>
    </source>
</evidence>
<gene>
    <name evidence="1" type="ORF">Vadar_024752</name>
</gene>
<dbReference type="EMBL" id="CM037160">
    <property type="protein sequence ID" value="KAH7841034.1"/>
    <property type="molecule type" value="Genomic_DNA"/>
</dbReference>